<protein>
    <submittedName>
        <fullName evidence="2">Uncharacterized protein</fullName>
    </submittedName>
</protein>
<accession>A0ABW8AK94</accession>
<keyword evidence="1" id="KW-0732">Signal</keyword>
<gene>
    <name evidence="2" type="ORF">ACIB24_06795</name>
</gene>
<proteinExistence type="predicted"/>
<feature type="chain" id="PRO_5046756080" evidence="1">
    <location>
        <begin position="37"/>
        <end position="586"/>
    </location>
</feature>
<dbReference type="InterPro" id="IPR029058">
    <property type="entry name" value="AB_hydrolase_fold"/>
</dbReference>
<feature type="signal peptide" evidence="1">
    <location>
        <begin position="1"/>
        <end position="36"/>
    </location>
</feature>
<dbReference type="PROSITE" id="PS51318">
    <property type="entry name" value="TAT"/>
    <property type="match status" value="1"/>
</dbReference>
<name>A0ABW8AK94_9ACTN</name>
<dbReference type="Proteomes" id="UP001612915">
    <property type="component" value="Unassembled WGS sequence"/>
</dbReference>
<comment type="caution">
    <text evidence="2">The sequence shown here is derived from an EMBL/GenBank/DDBJ whole genome shotgun (WGS) entry which is preliminary data.</text>
</comment>
<dbReference type="EMBL" id="JBITLV010000002">
    <property type="protein sequence ID" value="MFI7586767.1"/>
    <property type="molecule type" value="Genomic_DNA"/>
</dbReference>
<sequence length="586" mass="61699">MPQNRSRRRARTLTGATAVALAAAALVALPQSGAEAAPAGRTETPLVTHSPDDDVAVSQVTLAAPLPKGFGAHPAACDTLSYLRYRSVRGPAAPTAADRVLVAQPGALAGAASLDGIARHTVENAAAQGRSVEFWALDRRANCLDDTTGLTAAVAANDPQVALDYYYRGAVVNGRRFAGFVPQKQLGWLSKMGVQQSVLDWHTLLLHELPDPAFRASKVWCGGHSLGGLVTGFFAASDFDGNPATTADAGYNQCAGFFALDSQVATSIDGTLPAPAAVPALVRAGRRAVDGAYASGVLPRSLDIPVVNAETLNSLAITAVFAQLRPQEVSPVATFFKGNRNVTTAMRFLISKDAGAFLTGLPSAYDFRFTNEAALGALMDDNSQPIAALQASVGFATGGRLAAKSFPTGNDLLRIPQLTGLTQPVLGTARKVIPDDPGPLWARGTGPVYRWLNYDQVTSAHGKPWTTPASEVTDIGDLARDMAEYPLDFTEHYFPTAMFTDTLLWAAGDRGVVPTAVHLDEIGSRPTFTILGADGLVVPFLKGRTPKDTLVLPGYQHLDVLTAAKVQNDGRREPGAAALTKYVLAH</sequence>
<dbReference type="SUPFAM" id="SSF53474">
    <property type="entry name" value="alpha/beta-Hydrolases"/>
    <property type="match status" value="1"/>
</dbReference>
<dbReference type="InterPro" id="IPR006311">
    <property type="entry name" value="TAT_signal"/>
</dbReference>
<evidence type="ECO:0000313" key="2">
    <source>
        <dbReference type="EMBL" id="MFI7586767.1"/>
    </source>
</evidence>
<evidence type="ECO:0000313" key="3">
    <source>
        <dbReference type="Proteomes" id="UP001612915"/>
    </source>
</evidence>
<organism evidence="2 3">
    <name type="scientific">Spongisporangium articulatum</name>
    <dbReference type="NCBI Taxonomy" id="3362603"/>
    <lineage>
        <taxon>Bacteria</taxon>
        <taxon>Bacillati</taxon>
        <taxon>Actinomycetota</taxon>
        <taxon>Actinomycetes</taxon>
        <taxon>Kineosporiales</taxon>
        <taxon>Kineosporiaceae</taxon>
        <taxon>Spongisporangium</taxon>
    </lineage>
</organism>
<keyword evidence="3" id="KW-1185">Reference proteome</keyword>
<evidence type="ECO:0000256" key="1">
    <source>
        <dbReference type="SAM" id="SignalP"/>
    </source>
</evidence>
<dbReference type="RefSeq" id="WP_398277150.1">
    <property type="nucleotide sequence ID" value="NZ_JBITLV010000002.1"/>
</dbReference>
<reference evidence="2 3" key="1">
    <citation type="submission" date="2024-10" db="EMBL/GenBank/DDBJ databases">
        <title>The Natural Products Discovery Center: Release of the First 8490 Sequenced Strains for Exploring Actinobacteria Biosynthetic Diversity.</title>
        <authorList>
            <person name="Kalkreuter E."/>
            <person name="Kautsar S.A."/>
            <person name="Yang D."/>
            <person name="Bader C.D."/>
            <person name="Teijaro C.N."/>
            <person name="Fluegel L."/>
            <person name="Davis C.M."/>
            <person name="Simpson J.R."/>
            <person name="Lauterbach L."/>
            <person name="Steele A.D."/>
            <person name="Gui C."/>
            <person name="Meng S."/>
            <person name="Li G."/>
            <person name="Viehrig K."/>
            <person name="Ye F."/>
            <person name="Su P."/>
            <person name="Kiefer A.F."/>
            <person name="Nichols A."/>
            <person name="Cepeda A.J."/>
            <person name="Yan W."/>
            <person name="Fan B."/>
            <person name="Jiang Y."/>
            <person name="Adhikari A."/>
            <person name="Zheng C.-J."/>
            <person name="Schuster L."/>
            <person name="Cowan T.M."/>
            <person name="Smanski M.J."/>
            <person name="Chevrette M.G."/>
            <person name="De Carvalho L.P.S."/>
            <person name="Shen B."/>
        </authorList>
    </citation>
    <scope>NUCLEOTIDE SEQUENCE [LARGE SCALE GENOMIC DNA]</scope>
    <source>
        <strain evidence="2 3">NPDC049639</strain>
    </source>
</reference>